<reference evidence="1 2" key="1">
    <citation type="submission" date="2016-11" db="EMBL/GenBank/DDBJ databases">
        <authorList>
            <person name="Jaros S."/>
            <person name="Januszkiewicz K."/>
            <person name="Wedrychowicz H."/>
        </authorList>
    </citation>
    <scope>NUCLEOTIDE SEQUENCE [LARGE SCALE GENOMIC DNA]</scope>
    <source>
        <strain evidence="1 2">BPI-34</strain>
    </source>
</reference>
<accession>A0A1M7P161</accession>
<dbReference type="Proteomes" id="UP000184280">
    <property type="component" value="Unassembled WGS sequence"/>
</dbReference>
<evidence type="ECO:0000313" key="2">
    <source>
        <dbReference type="Proteomes" id="UP000184280"/>
    </source>
</evidence>
<dbReference type="EMBL" id="FRCJ01000012">
    <property type="protein sequence ID" value="SHN10123.1"/>
    <property type="molecule type" value="Genomic_DNA"/>
</dbReference>
<organism evidence="1 2">
    <name type="scientific">Xylanibacter ruminicola</name>
    <name type="common">Prevotella ruminicola</name>
    <dbReference type="NCBI Taxonomy" id="839"/>
    <lineage>
        <taxon>Bacteria</taxon>
        <taxon>Pseudomonadati</taxon>
        <taxon>Bacteroidota</taxon>
        <taxon>Bacteroidia</taxon>
        <taxon>Bacteroidales</taxon>
        <taxon>Prevotellaceae</taxon>
        <taxon>Xylanibacter</taxon>
    </lineage>
</organism>
<dbReference type="AlphaFoldDB" id="A0A1M7P161"/>
<sequence>MLLVGAGCSQESLQSTTEMELLHAESSRLSSVPADSIQRFAAKVETYASQNPASQADPLWPEIIENIKSAAHGASIHFVITINTEWDGEIEYYF</sequence>
<gene>
    <name evidence="1" type="ORF">SAMN04488494_0287</name>
</gene>
<evidence type="ECO:0000313" key="1">
    <source>
        <dbReference type="EMBL" id="SHN10123.1"/>
    </source>
</evidence>
<proteinExistence type="predicted"/>
<name>A0A1M7P161_XYLRU</name>
<protein>
    <submittedName>
        <fullName evidence="1">Uncharacterized protein</fullName>
    </submittedName>
</protein>